<dbReference type="GO" id="GO:0005506">
    <property type="term" value="F:iron ion binding"/>
    <property type="evidence" value="ECO:0007669"/>
    <property type="project" value="InterPro"/>
</dbReference>
<dbReference type="PANTHER" id="PTHR10730:SF45">
    <property type="entry name" value="PROCOLLAGEN-LYSINE,2-OXOGLUTARATE 5-DIOXYGENASE"/>
    <property type="match status" value="1"/>
</dbReference>
<evidence type="ECO:0000256" key="9">
    <source>
        <dbReference type="ARBA" id="ARBA00023002"/>
    </source>
</evidence>
<keyword evidence="5" id="KW-0732">Signal</keyword>
<evidence type="ECO:0000313" key="15">
    <source>
        <dbReference type="Proteomes" id="UP000027135"/>
    </source>
</evidence>
<gene>
    <name evidence="14" type="ORF">L798_02086</name>
</gene>
<dbReference type="PROSITE" id="PS51471">
    <property type="entry name" value="FE2OG_OXY"/>
    <property type="match status" value="1"/>
</dbReference>
<evidence type="ECO:0000256" key="12">
    <source>
        <dbReference type="ARBA" id="ARBA00047930"/>
    </source>
</evidence>
<organism evidence="14 15">
    <name type="scientific">Zootermopsis nevadensis</name>
    <name type="common">Dampwood termite</name>
    <dbReference type="NCBI Taxonomy" id="136037"/>
    <lineage>
        <taxon>Eukaryota</taxon>
        <taxon>Metazoa</taxon>
        <taxon>Ecdysozoa</taxon>
        <taxon>Arthropoda</taxon>
        <taxon>Hexapoda</taxon>
        <taxon>Insecta</taxon>
        <taxon>Pterygota</taxon>
        <taxon>Neoptera</taxon>
        <taxon>Polyneoptera</taxon>
        <taxon>Dictyoptera</taxon>
        <taxon>Blattodea</taxon>
        <taxon>Blattoidea</taxon>
        <taxon>Termitoidae</taxon>
        <taxon>Termopsidae</taxon>
        <taxon>Zootermopsis</taxon>
    </lineage>
</organism>
<dbReference type="InterPro" id="IPR044861">
    <property type="entry name" value="IPNS-like_FE2OG_OXY"/>
</dbReference>
<dbReference type="InParanoid" id="A0A067REG2"/>
<sequence>DFLLVTVATNQTDGFKRFIRSAKVYNIPVKVLGLGKKWEGGDVHRYAGGGHKINLFKTELLKHKDIAEKIIMFTDSYDVILLSGVDKIVEQFKNFDARVVFSAEGFCWPHEGLASKYPTVQRGKRYLNSGGFIGYAPELYKVVASSVVANEDDDQLFYTKVYLNEELRNKFRIKLDHRADIFQNLNGAVADIELKFKGHEAYLQNTVYNTVPLVVHGNGLSKPVLNTLGNYLASSWNSEDGCLSCWDDSIILEDKDPKSYPTVLVAVFIEQQTPFLEEFLEKLHNIEYPKEKLHLFVHNSVNYHSKHLEGFLSSYGEEFRTVKRIDPSDSLKEFEARNLAVNYCLTVNCDYYFNLDSDAHLDNPHTLRLLVEQNRGVVAPLLLRPYKAWSNFWGALTADGFYARSMDYMEIIHNDRRGVWNVPYVSACYLINGTLIRQPETKPSYSYYQLDADMAFCSNMRSKDVFMYVSNRVDFGHLVNADNFDTSRIYSEIYQIFDNRWDWEQRYIHENYTENFNPNNTIAQPCPDVYWFPLVNPRFCKEFIEIMETYGQWSDGTNKDPRLDGGYENVPTRDIHMKQIGLEAHWLEVLRLYVRPLQELVFIGYFHDDDRIQGGYEAVPTRDIHMKQVGLKEQWDYFLEEFVGPLQQRVFIGYVSPPRAIMNFVVRYRPDEQPSLRPHHDSSTYTINVALNRPNIDYEGGGCRFIRYNCSVTDTRLGWMLMHPGRLTHYHEGLQVTKGTRYIMISFVDP</sequence>
<dbReference type="Gene3D" id="2.60.120.620">
    <property type="entry name" value="q2cbj1_9rhob like domain"/>
    <property type="match status" value="1"/>
</dbReference>
<evidence type="ECO:0000256" key="10">
    <source>
        <dbReference type="ARBA" id="ARBA00023004"/>
    </source>
</evidence>
<evidence type="ECO:0000256" key="7">
    <source>
        <dbReference type="ARBA" id="ARBA00022896"/>
    </source>
</evidence>
<dbReference type="PANTHER" id="PTHR10730">
    <property type="entry name" value="PROCOLLAGEN-LYSINE,2-OXOGLUTARATE 5-DIOXYGENASE/GLYCOSYLTRANSFERASE 25 FAMILY MEMBER"/>
    <property type="match status" value="1"/>
</dbReference>
<evidence type="ECO:0000256" key="2">
    <source>
        <dbReference type="ARBA" id="ARBA00004240"/>
    </source>
</evidence>
<evidence type="ECO:0000256" key="4">
    <source>
        <dbReference type="ARBA" id="ARBA00022723"/>
    </source>
</evidence>
<comment type="cofactor">
    <cofactor evidence="1">
        <name>L-ascorbate</name>
        <dbReference type="ChEBI" id="CHEBI:38290"/>
    </cofactor>
</comment>
<proteinExistence type="predicted"/>
<dbReference type="STRING" id="136037.A0A067REG2"/>
<keyword evidence="7" id="KW-0847">Vitamin C</keyword>
<keyword evidence="11" id="KW-0325">Glycoprotein</keyword>
<evidence type="ECO:0000256" key="8">
    <source>
        <dbReference type="ARBA" id="ARBA00022964"/>
    </source>
</evidence>
<feature type="domain" description="Fe2OG dioxygenase" evidence="13">
    <location>
        <begin position="656"/>
        <end position="750"/>
    </location>
</feature>
<comment type="subcellular location">
    <subcellularLocation>
        <location evidence="2">Endoplasmic reticulum</location>
    </subcellularLocation>
</comment>
<dbReference type="EC" id="1.14.11.4" evidence="3"/>
<keyword evidence="9" id="KW-0560">Oxidoreductase</keyword>
<keyword evidence="6" id="KW-0256">Endoplasmic reticulum</keyword>
<evidence type="ECO:0000259" key="13">
    <source>
        <dbReference type="PROSITE" id="PS51471"/>
    </source>
</evidence>
<dbReference type="AlphaFoldDB" id="A0A067REG2"/>
<comment type="catalytic activity">
    <reaction evidence="12">
        <text>L-lysyl-[collagen] + 2-oxoglutarate + O2 = (5R)-5-hydroxy-L-lysyl-[collagen] + succinate + CO2</text>
        <dbReference type="Rhea" id="RHEA:16569"/>
        <dbReference type="Rhea" id="RHEA-COMP:12751"/>
        <dbReference type="Rhea" id="RHEA-COMP:12752"/>
        <dbReference type="ChEBI" id="CHEBI:15379"/>
        <dbReference type="ChEBI" id="CHEBI:16526"/>
        <dbReference type="ChEBI" id="CHEBI:16810"/>
        <dbReference type="ChEBI" id="CHEBI:29969"/>
        <dbReference type="ChEBI" id="CHEBI:30031"/>
        <dbReference type="ChEBI" id="CHEBI:133442"/>
        <dbReference type="EC" id="1.14.11.4"/>
    </reaction>
</comment>
<dbReference type="OMA" id="ETMEDCG"/>
<dbReference type="FunCoup" id="A0A067REG2">
    <property type="interactions" value="385"/>
</dbReference>
<dbReference type="InterPro" id="IPR006620">
    <property type="entry name" value="Pro_4_hyd_alph"/>
</dbReference>
<protein>
    <recommendedName>
        <fullName evidence="3">procollagen-lysine 5-dioxygenase</fullName>
        <ecNumber evidence="3">1.14.11.4</ecNumber>
    </recommendedName>
</protein>
<dbReference type="GO" id="GO:0031418">
    <property type="term" value="F:L-ascorbic acid binding"/>
    <property type="evidence" value="ECO:0007669"/>
    <property type="project" value="UniProtKB-KW"/>
</dbReference>
<dbReference type="InterPro" id="IPR050757">
    <property type="entry name" value="Collagen_mod_GT25"/>
</dbReference>
<dbReference type="InterPro" id="IPR005123">
    <property type="entry name" value="Oxoglu/Fe-dep_dioxygenase_dom"/>
</dbReference>
<evidence type="ECO:0000256" key="5">
    <source>
        <dbReference type="ARBA" id="ARBA00022729"/>
    </source>
</evidence>
<dbReference type="GO" id="GO:0005783">
    <property type="term" value="C:endoplasmic reticulum"/>
    <property type="evidence" value="ECO:0007669"/>
    <property type="project" value="UniProtKB-SubCell"/>
</dbReference>
<dbReference type="SMART" id="SM00702">
    <property type="entry name" value="P4Hc"/>
    <property type="match status" value="1"/>
</dbReference>
<keyword evidence="10" id="KW-0408">Iron</keyword>
<dbReference type="EMBL" id="KK852521">
    <property type="protein sequence ID" value="KDR22122.1"/>
    <property type="molecule type" value="Genomic_DNA"/>
</dbReference>
<dbReference type="InterPro" id="IPR057589">
    <property type="entry name" value="GT_PLOD"/>
</dbReference>
<evidence type="ECO:0000313" key="14">
    <source>
        <dbReference type="EMBL" id="KDR22122.1"/>
    </source>
</evidence>
<reference evidence="14 15" key="1">
    <citation type="journal article" date="2014" name="Nat. Commun.">
        <title>Molecular traces of alternative social organization in a termite genome.</title>
        <authorList>
            <person name="Terrapon N."/>
            <person name="Li C."/>
            <person name="Robertson H.M."/>
            <person name="Ji L."/>
            <person name="Meng X."/>
            <person name="Booth W."/>
            <person name="Chen Z."/>
            <person name="Childers C.P."/>
            <person name="Glastad K.M."/>
            <person name="Gokhale K."/>
            <person name="Gowin J."/>
            <person name="Gronenberg W."/>
            <person name="Hermansen R.A."/>
            <person name="Hu H."/>
            <person name="Hunt B.G."/>
            <person name="Huylmans A.K."/>
            <person name="Khalil S.M."/>
            <person name="Mitchell R.D."/>
            <person name="Munoz-Torres M.C."/>
            <person name="Mustard J.A."/>
            <person name="Pan H."/>
            <person name="Reese J.T."/>
            <person name="Scharf M.E."/>
            <person name="Sun F."/>
            <person name="Vogel H."/>
            <person name="Xiao J."/>
            <person name="Yang W."/>
            <person name="Yang Z."/>
            <person name="Yang Z."/>
            <person name="Zhou J."/>
            <person name="Zhu J."/>
            <person name="Brent C.S."/>
            <person name="Elsik C.G."/>
            <person name="Goodisman M.A."/>
            <person name="Liberles D.A."/>
            <person name="Roe R.M."/>
            <person name="Vargo E.L."/>
            <person name="Vilcinskas A."/>
            <person name="Wang J."/>
            <person name="Bornberg-Bauer E."/>
            <person name="Korb J."/>
            <person name="Zhang G."/>
            <person name="Liebig J."/>
        </authorList>
    </citation>
    <scope>NUCLEOTIDE SEQUENCE [LARGE SCALE GENOMIC DNA]</scope>
    <source>
        <tissue evidence="14">Whole organism</tissue>
    </source>
</reference>
<dbReference type="GO" id="GO:0008475">
    <property type="term" value="F:procollagen-lysine 5-dioxygenase activity"/>
    <property type="evidence" value="ECO:0007669"/>
    <property type="project" value="UniProtKB-EC"/>
</dbReference>
<evidence type="ECO:0000256" key="11">
    <source>
        <dbReference type="ARBA" id="ARBA00023180"/>
    </source>
</evidence>
<dbReference type="SUPFAM" id="SSF53448">
    <property type="entry name" value="Nucleotide-diphospho-sugar transferases"/>
    <property type="match status" value="1"/>
</dbReference>
<dbReference type="Pfam" id="PF03171">
    <property type="entry name" value="2OG-FeII_Oxy"/>
    <property type="match status" value="1"/>
</dbReference>
<name>A0A067REG2_ZOONE</name>
<evidence type="ECO:0000256" key="1">
    <source>
        <dbReference type="ARBA" id="ARBA00001961"/>
    </source>
</evidence>
<keyword evidence="15" id="KW-1185">Reference proteome</keyword>
<dbReference type="InterPro" id="IPR029044">
    <property type="entry name" value="Nucleotide-diphossugar_trans"/>
</dbReference>
<accession>A0A067REG2</accession>
<dbReference type="Proteomes" id="UP000027135">
    <property type="component" value="Unassembled WGS sequence"/>
</dbReference>
<keyword evidence="4" id="KW-0479">Metal-binding</keyword>
<feature type="non-terminal residue" evidence="14">
    <location>
        <position position="1"/>
    </location>
</feature>
<dbReference type="eggNOG" id="KOG1971">
    <property type="taxonomic scope" value="Eukaryota"/>
</dbReference>
<keyword evidence="8" id="KW-0223">Dioxygenase</keyword>
<dbReference type="Pfam" id="PF25342">
    <property type="entry name" value="GT_PLOD"/>
    <property type="match status" value="1"/>
</dbReference>
<evidence type="ECO:0000256" key="6">
    <source>
        <dbReference type="ARBA" id="ARBA00022824"/>
    </source>
</evidence>
<evidence type="ECO:0000256" key="3">
    <source>
        <dbReference type="ARBA" id="ARBA00012264"/>
    </source>
</evidence>